<feature type="domain" description="SLH" evidence="1">
    <location>
        <begin position="299"/>
        <end position="362"/>
    </location>
</feature>
<dbReference type="InterPro" id="IPR051465">
    <property type="entry name" value="Cell_Envelope_Struct_Comp"/>
</dbReference>
<sequence length="489" mass="53576">MSGTILTDVNYLLFGVADSSPMGQIGFGYVNASIGGIPVTEITGTGSTAAVVQSGTTDYSSSIISFSYATKLSRFFRGNGEDIYFGAKLKYFLQGFTGGGDALYNALGTGMDADLGLMWKVKPWATLGLALNNCMPSSLGGRFIWQKNDETESIPLATRLGGAFKILGKEQEAIRQHATQRLDLLFDYGSVQSTNRPAAMNIGLEYWPMDILALRCGIDQKPKASEAGIGADNNLTAGVGIKFNGFSFDYAFHQFGELSENATHFFSIGFVGPSIDGKYAKKNWWRGILPFPEVAPKPILKSFKDLSEDYWAKKPIEYLATLGIMGGYPDQTFRPNKLVTRGELAALLVKAKGFDVGEVEVLEFSDVNVKEWIAPYVTLAIENKYMQGFSDKSFKPQKNITHAEAAGIFARFAGLYVKSQVTNDVYKDVPRSHWAAPEIAACKLAGFYEYVEGDELNQKEFLTRAEVAEILSKTPSVKSRIKELISGEK</sequence>
<dbReference type="PANTHER" id="PTHR43308">
    <property type="entry name" value="OUTER MEMBRANE PROTEIN ALPHA-RELATED"/>
    <property type="match status" value="1"/>
</dbReference>
<dbReference type="PANTHER" id="PTHR43308:SF5">
    <property type="entry name" value="S-LAYER PROTEIN _ PEPTIDOGLYCAN ENDO-BETA-N-ACETYLGLUCOSAMINIDASE"/>
    <property type="match status" value="1"/>
</dbReference>
<dbReference type="Gene3D" id="2.40.160.60">
    <property type="entry name" value="Outer membrane protein transport protein (OMPP1/FadL/TodX)"/>
    <property type="match status" value="1"/>
</dbReference>
<dbReference type="Pfam" id="PF00395">
    <property type="entry name" value="SLH"/>
    <property type="match status" value="2"/>
</dbReference>
<evidence type="ECO:0000313" key="2">
    <source>
        <dbReference type="EMBL" id="OGC09220.1"/>
    </source>
</evidence>
<gene>
    <name evidence="2" type="ORF">A3F86_05690</name>
</gene>
<protein>
    <recommendedName>
        <fullName evidence="1">SLH domain-containing protein</fullName>
    </recommendedName>
</protein>
<accession>A0A1F4RM18</accession>
<organism evidence="2 3">
    <name type="scientific">candidate division WOR-1 bacterium RIFCSPLOWO2_12_FULL_45_9</name>
    <dbReference type="NCBI Taxonomy" id="1802568"/>
    <lineage>
        <taxon>Bacteria</taxon>
        <taxon>Bacillati</taxon>
        <taxon>Saganbacteria</taxon>
    </lineage>
</organism>
<dbReference type="PROSITE" id="PS51272">
    <property type="entry name" value="SLH"/>
    <property type="match status" value="2"/>
</dbReference>
<evidence type="ECO:0000313" key="3">
    <source>
        <dbReference type="Proteomes" id="UP000179095"/>
    </source>
</evidence>
<feature type="domain" description="SLH" evidence="1">
    <location>
        <begin position="363"/>
        <end position="423"/>
    </location>
</feature>
<dbReference type="EMBL" id="METQ01000035">
    <property type="protein sequence ID" value="OGC09220.1"/>
    <property type="molecule type" value="Genomic_DNA"/>
</dbReference>
<dbReference type="InterPro" id="IPR001119">
    <property type="entry name" value="SLH_dom"/>
</dbReference>
<comment type="caution">
    <text evidence="2">The sequence shown here is derived from an EMBL/GenBank/DDBJ whole genome shotgun (WGS) entry which is preliminary data.</text>
</comment>
<dbReference type="Proteomes" id="UP000179095">
    <property type="component" value="Unassembled WGS sequence"/>
</dbReference>
<reference evidence="2 3" key="1">
    <citation type="journal article" date="2016" name="Nat. Commun.">
        <title>Thousands of microbial genomes shed light on interconnected biogeochemical processes in an aquifer system.</title>
        <authorList>
            <person name="Anantharaman K."/>
            <person name="Brown C.T."/>
            <person name="Hug L.A."/>
            <person name="Sharon I."/>
            <person name="Castelle C.J."/>
            <person name="Probst A.J."/>
            <person name="Thomas B.C."/>
            <person name="Singh A."/>
            <person name="Wilkins M.J."/>
            <person name="Karaoz U."/>
            <person name="Brodie E.L."/>
            <person name="Williams K.H."/>
            <person name="Hubbard S.S."/>
            <person name="Banfield J.F."/>
        </authorList>
    </citation>
    <scope>NUCLEOTIDE SEQUENCE [LARGE SCALE GENOMIC DNA]</scope>
</reference>
<dbReference type="AlphaFoldDB" id="A0A1F4RM18"/>
<dbReference type="STRING" id="1802568.A3F86_05690"/>
<proteinExistence type="predicted"/>
<evidence type="ECO:0000259" key="1">
    <source>
        <dbReference type="PROSITE" id="PS51272"/>
    </source>
</evidence>
<name>A0A1F4RM18_UNCSA</name>